<reference evidence="1 2" key="1">
    <citation type="submission" date="2011-08" db="EMBL/GenBank/DDBJ databases">
        <authorList>
            <person name="Liu Z.J."/>
            <person name="Shi F.L."/>
            <person name="Lu J.Q."/>
            <person name="Li M."/>
            <person name="Wang Z.L."/>
        </authorList>
    </citation>
    <scope>NUCLEOTIDE SEQUENCE [LARGE SCALE GENOMIC DNA]</scope>
    <source>
        <strain evidence="1 2">USNM 41457</strain>
    </source>
</reference>
<dbReference type="VEuPathDB" id="MicrosporidiaDB:EDEG_02519"/>
<gene>
    <name evidence="1" type="ORF">EDEG_02519</name>
</gene>
<dbReference type="FunCoup" id="J9D5R5">
    <property type="interactions" value="69"/>
</dbReference>
<evidence type="ECO:0000313" key="2">
    <source>
        <dbReference type="Proteomes" id="UP000003163"/>
    </source>
</evidence>
<accession>J9D5R5</accession>
<keyword evidence="2" id="KW-1185">Reference proteome</keyword>
<evidence type="ECO:0000313" key="1">
    <source>
        <dbReference type="EMBL" id="EJW03111.1"/>
    </source>
</evidence>
<dbReference type="HOGENOM" id="CLU_2158328_0_0_1"/>
<organism evidence="1 2">
    <name type="scientific">Edhazardia aedis (strain USNM 41457)</name>
    <name type="common">Microsporidian parasite</name>
    <dbReference type="NCBI Taxonomy" id="1003232"/>
    <lineage>
        <taxon>Eukaryota</taxon>
        <taxon>Fungi</taxon>
        <taxon>Fungi incertae sedis</taxon>
        <taxon>Microsporidia</taxon>
        <taxon>Edhazardia</taxon>
    </lineage>
</organism>
<name>J9D5R5_EDHAE</name>
<dbReference type="AlphaFoldDB" id="J9D5R5"/>
<sequence>MSKTNQELKTRIATLTAELKLLCEYPTNSELIKKIGELTAVVKENSERYDALTGGKIKVDKNAMTKVDKELLKLKKINKERNDAFKSIFEMLLENLNMKKDELKEEIGLED</sequence>
<comment type="caution">
    <text evidence="1">The sequence shown here is derived from an EMBL/GenBank/DDBJ whole genome shotgun (WGS) entry which is preliminary data.</text>
</comment>
<dbReference type="InParanoid" id="J9D5R5"/>
<reference evidence="2" key="2">
    <citation type="submission" date="2015-07" db="EMBL/GenBank/DDBJ databases">
        <title>Contrasting host-pathogen interactions and genome evolution in two generalist and specialist microsporidian pathogens of mosquitoes.</title>
        <authorList>
            <consortium name="The Broad Institute Genomics Platform"/>
            <consortium name="The Broad Institute Genome Sequencing Center for Infectious Disease"/>
            <person name="Cuomo C.A."/>
            <person name="Sanscrainte N.D."/>
            <person name="Goldberg J.M."/>
            <person name="Heiman D."/>
            <person name="Young S."/>
            <person name="Zeng Q."/>
            <person name="Becnel J.J."/>
            <person name="Birren B.W."/>
        </authorList>
    </citation>
    <scope>NUCLEOTIDE SEQUENCE [LARGE SCALE GENOMIC DNA]</scope>
    <source>
        <strain evidence="2">USNM 41457</strain>
    </source>
</reference>
<proteinExistence type="predicted"/>
<protein>
    <submittedName>
        <fullName evidence="1">Uncharacterized protein</fullName>
    </submittedName>
</protein>
<dbReference type="EMBL" id="AFBI03000045">
    <property type="protein sequence ID" value="EJW03111.1"/>
    <property type="molecule type" value="Genomic_DNA"/>
</dbReference>
<dbReference type="Proteomes" id="UP000003163">
    <property type="component" value="Unassembled WGS sequence"/>
</dbReference>